<keyword evidence="1" id="KW-0812">Transmembrane</keyword>
<accession>A0A7M1SX97</accession>
<gene>
    <name evidence="2" type="ORF">IM660_03365</name>
</gene>
<keyword evidence="1" id="KW-1133">Transmembrane helix</keyword>
<sequence>MIRRTRDRRDRGSATVLVLAVVATGLVAMVLLGGLVHASLARGTAQAAADLAAIAAAREATRGAPDPCRIAAEVAERNGADLASCIVGDGALVDVRVDVPAEPLPGWSRAATAEARAGPVGMG</sequence>
<name>A0A7M1SX97_9MICO</name>
<reference evidence="2 3" key="1">
    <citation type="submission" date="2020-10" db="EMBL/GenBank/DDBJ databases">
        <title>Haloactinobacterium sp. RN3S43, a bacterium isolated from saline soil.</title>
        <authorList>
            <person name="Sun J.-Q."/>
        </authorList>
    </citation>
    <scope>NUCLEOTIDE SEQUENCE [LARGE SCALE GENOMIC DNA]</scope>
    <source>
        <strain evidence="2 3">RN3S43</strain>
    </source>
</reference>
<proteinExistence type="predicted"/>
<feature type="transmembrane region" description="Helical" evidence="1">
    <location>
        <begin position="12"/>
        <end position="36"/>
    </location>
</feature>
<dbReference type="NCBIfam" id="TIGR03816">
    <property type="entry name" value="tadE_like_DECH"/>
    <property type="match status" value="1"/>
</dbReference>
<dbReference type="RefSeq" id="WP_193498015.1">
    <property type="nucleotide sequence ID" value="NZ_CP063169.1"/>
</dbReference>
<organism evidence="2 3">
    <name type="scientific">Ruania alkalisoli</name>
    <dbReference type="NCBI Taxonomy" id="2779775"/>
    <lineage>
        <taxon>Bacteria</taxon>
        <taxon>Bacillati</taxon>
        <taxon>Actinomycetota</taxon>
        <taxon>Actinomycetes</taxon>
        <taxon>Micrococcales</taxon>
        <taxon>Ruaniaceae</taxon>
        <taxon>Ruania</taxon>
    </lineage>
</organism>
<evidence type="ECO:0000313" key="3">
    <source>
        <dbReference type="Proteomes" id="UP000593758"/>
    </source>
</evidence>
<evidence type="ECO:0000256" key="1">
    <source>
        <dbReference type="SAM" id="Phobius"/>
    </source>
</evidence>
<dbReference type="AlphaFoldDB" id="A0A7M1SX97"/>
<dbReference type="KEGG" id="halt:IM660_03365"/>
<keyword evidence="3" id="KW-1185">Reference proteome</keyword>
<evidence type="ECO:0000313" key="2">
    <source>
        <dbReference type="EMBL" id="QOR71352.1"/>
    </source>
</evidence>
<dbReference type="EMBL" id="CP063169">
    <property type="protein sequence ID" value="QOR71352.1"/>
    <property type="molecule type" value="Genomic_DNA"/>
</dbReference>
<dbReference type="InterPro" id="IPR021202">
    <property type="entry name" value="Rv3654c-like"/>
</dbReference>
<keyword evidence="1" id="KW-0472">Membrane</keyword>
<protein>
    <submittedName>
        <fullName evidence="2">Flp pilus-assembly TadE/G-like family protein</fullName>
    </submittedName>
</protein>
<dbReference type="Proteomes" id="UP000593758">
    <property type="component" value="Chromosome"/>
</dbReference>